<accession>A0A1T4R9L0</accession>
<dbReference type="GO" id="GO:0003677">
    <property type="term" value="F:DNA binding"/>
    <property type="evidence" value="ECO:0007669"/>
    <property type="project" value="UniProtKB-KW"/>
</dbReference>
<dbReference type="InterPro" id="IPR000524">
    <property type="entry name" value="Tscrpt_reg_HTH_GntR"/>
</dbReference>
<keyword evidence="2" id="KW-0238">DNA-binding</keyword>
<proteinExistence type="predicted"/>
<keyword evidence="1" id="KW-0805">Transcription regulation</keyword>
<evidence type="ECO:0000256" key="3">
    <source>
        <dbReference type="ARBA" id="ARBA00023163"/>
    </source>
</evidence>
<evidence type="ECO:0000313" key="6">
    <source>
        <dbReference type="Proteomes" id="UP000190135"/>
    </source>
</evidence>
<evidence type="ECO:0000259" key="4">
    <source>
        <dbReference type="PROSITE" id="PS50949"/>
    </source>
</evidence>
<keyword evidence="6" id="KW-1185">Reference proteome</keyword>
<dbReference type="Pfam" id="PF00392">
    <property type="entry name" value="GntR"/>
    <property type="match status" value="1"/>
</dbReference>
<dbReference type="GO" id="GO:0003700">
    <property type="term" value="F:DNA-binding transcription factor activity"/>
    <property type="evidence" value="ECO:0007669"/>
    <property type="project" value="InterPro"/>
</dbReference>
<dbReference type="Proteomes" id="UP000190135">
    <property type="component" value="Unassembled WGS sequence"/>
</dbReference>
<dbReference type="PROSITE" id="PS50949">
    <property type="entry name" value="HTH_GNTR"/>
    <property type="match status" value="1"/>
</dbReference>
<dbReference type="InterPro" id="IPR008920">
    <property type="entry name" value="TF_FadR/GntR_C"/>
</dbReference>
<feature type="domain" description="HTH gntR-type" evidence="4">
    <location>
        <begin position="8"/>
        <end position="76"/>
    </location>
</feature>
<dbReference type="SMART" id="SM00895">
    <property type="entry name" value="FCD"/>
    <property type="match status" value="1"/>
</dbReference>
<dbReference type="Pfam" id="PF07729">
    <property type="entry name" value="FCD"/>
    <property type="match status" value="1"/>
</dbReference>
<keyword evidence="3" id="KW-0804">Transcription</keyword>
<dbReference type="SUPFAM" id="SSF48008">
    <property type="entry name" value="GntR ligand-binding domain-like"/>
    <property type="match status" value="1"/>
</dbReference>
<dbReference type="AlphaFoldDB" id="A0A1T4R9L0"/>
<dbReference type="PANTHER" id="PTHR43537:SF5">
    <property type="entry name" value="UXU OPERON TRANSCRIPTIONAL REGULATOR"/>
    <property type="match status" value="1"/>
</dbReference>
<organism evidence="5 6">
    <name type="scientific">Consotaella salsifontis</name>
    <dbReference type="NCBI Taxonomy" id="1365950"/>
    <lineage>
        <taxon>Bacteria</taxon>
        <taxon>Pseudomonadati</taxon>
        <taxon>Pseudomonadota</taxon>
        <taxon>Alphaproteobacteria</taxon>
        <taxon>Hyphomicrobiales</taxon>
        <taxon>Aurantimonadaceae</taxon>
        <taxon>Consotaella</taxon>
    </lineage>
</organism>
<dbReference type="InterPro" id="IPR036388">
    <property type="entry name" value="WH-like_DNA-bd_sf"/>
</dbReference>
<dbReference type="STRING" id="1365950.SAMN05428963_106143"/>
<dbReference type="OrthoDB" id="9812645at2"/>
<dbReference type="EMBL" id="FUXL01000006">
    <property type="protein sequence ID" value="SKA12643.1"/>
    <property type="molecule type" value="Genomic_DNA"/>
</dbReference>
<reference evidence="5 6" key="1">
    <citation type="submission" date="2017-02" db="EMBL/GenBank/DDBJ databases">
        <authorList>
            <person name="Peterson S.W."/>
        </authorList>
    </citation>
    <scope>NUCLEOTIDE SEQUENCE [LARGE SCALE GENOMIC DNA]</scope>
    <source>
        <strain evidence="5 6">USBA 369</strain>
    </source>
</reference>
<dbReference type="RefSeq" id="WP_078708386.1">
    <property type="nucleotide sequence ID" value="NZ_FUXL01000006.1"/>
</dbReference>
<dbReference type="Gene3D" id="1.20.120.530">
    <property type="entry name" value="GntR ligand-binding domain-like"/>
    <property type="match status" value="1"/>
</dbReference>
<sequence>MGTELKSQRRYREIAERLQQDIASGRYQVGERLPPERELAELFAISRPTIREALIMLEILGLVQVRVGSGVYVLSQTTTLPERPDTLAYDIGPFELLQARQLIESEVAAFAAIQTTKNDITRMRDALEMERTDLAAGDTDYRSDHTFHLLIAEATQNSVLLDAVKDLWARRQRSAMWQQLHARIVLSEYRQQWLIDHQTILAALRARSPQAARAAMWQHLQHVRETLLAVSDVEDPHFDGFLFAPPETTGAGAKN</sequence>
<evidence type="ECO:0000313" key="5">
    <source>
        <dbReference type="EMBL" id="SKA12643.1"/>
    </source>
</evidence>
<dbReference type="InterPro" id="IPR036390">
    <property type="entry name" value="WH_DNA-bd_sf"/>
</dbReference>
<dbReference type="CDD" id="cd07377">
    <property type="entry name" value="WHTH_GntR"/>
    <property type="match status" value="1"/>
</dbReference>
<evidence type="ECO:0000256" key="2">
    <source>
        <dbReference type="ARBA" id="ARBA00023125"/>
    </source>
</evidence>
<dbReference type="SMART" id="SM00345">
    <property type="entry name" value="HTH_GNTR"/>
    <property type="match status" value="1"/>
</dbReference>
<dbReference type="SUPFAM" id="SSF46785">
    <property type="entry name" value="Winged helix' DNA-binding domain"/>
    <property type="match status" value="1"/>
</dbReference>
<dbReference type="InterPro" id="IPR011711">
    <property type="entry name" value="GntR_C"/>
</dbReference>
<protein>
    <submittedName>
        <fullName evidence="5">Transcriptional regulator, GntR family</fullName>
    </submittedName>
</protein>
<gene>
    <name evidence="5" type="ORF">SAMN05428963_106143</name>
</gene>
<dbReference type="PRINTS" id="PR00035">
    <property type="entry name" value="HTHGNTR"/>
</dbReference>
<name>A0A1T4R9L0_9HYPH</name>
<dbReference type="Gene3D" id="1.10.10.10">
    <property type="entry name" value="Winged helix-like DNA-binding domain superfamily/Winged helix DNA-binding domain"/>
    <property type="match status" value="1"/>
</dbReference>
<evidence type="ECO:0000256" key="1">
    <source>
        <dbReference type="ARBA" id="ARBA00023015"/>
    </source>
</evidence>
<dbReference type="PANTHER" id="PTHR43537">
    <property type="entry name" value="TRANSCRIPTIONAL REGULATOR, GNTR FAMILY"/>
    <property type="match status" value="1"/>
</dbReference>